<keyword evidence="3 6" id="KW-0067">ATP-binding</keyword>
<dbReference type="Pfam" id="PF02785">
    <property type="entry name" value="Biotin_carb_C"/>
    <property type="match status" value="1"/>
</dbReference>
<evidence type="ECO:0000313" key="10">
    <source>
        <dbReference type="Proteomes" id="UP000196368"/>
    </source>
</evidence>
<dbReference type="Gene3D" id="3.30.470.20">
    <property type="entry name" value="ATP-grasp fold, B domain"/>
    <property type="match status" value="1"/>
</dbReference>
<dbReference type="PROSITE" id="PS50975">
    <property type="entry name" value="ATP_GRASP"/>
    <property type="match status" value="1"/>
</dbReference>
<evidence type="ECO:0000259" key="7">
    <source>
        <dbReference type="PROSITE" id="PS50975"/>
    </source>
</evidence>
<keyword evidence="10" id="KW-1185">Reference proteome</keyword>
<dbReference type="SUPFAM" id="SSF56059">
    <property type="entry name" value="Glutathione synthetase ATP-binding domain-like"/>
    <property type="match status" value="1"/>
</dbReference>
<gene>
    <name evidence="9" type="ORF">B5F75_05815</name>
</gene>
<dbReference type="NCBIfam" id="TIGR00514">
    <property type="entry name" value="accC"/>
    <property type="match status" value="1"/>
</dbReference>
<dbReference type="FunFam" id="3.40.50.20:FF:000010">
    <property type="entry name" value="Propionyl-CoA carboxylase subunit alpha"/>
    <property type="match status" value="1"/>
</dbReference>
<dbReference type="InterPro" id="IPR050856">
    <property type="entry name" value="Biotin_carboxylase_complex"/>
</dbReference>
<dbReference type="Pfam" id="PF00289">
    <property type="entry name" value="Biotin_carb_N"/>
    <property type="match status" value="1"/>
</dbReference>
<accession>A0A1Y4DAQ4</accession>
<evidence type="ECO:0000256" key="4">
    <source>
        <dbReference type="ARBA" id="ARBA00022842"/>
    </source>
</evidence>
<dbReference type="OrthoDB" id="9807469at2"/>
<keyword evidence="5" id="KW-0092">Biotin</keyword>
<evidence type="ECO:0000256" key="6">
    <source>
        <dbReference type="PROSITE-ProRule" id="PRU00409"/>
    </source>
</evidence>
<keyword evidence="4" id="KW-0460">Magnesium</keyword>
<feature type="domain" description="ATP-grasp" evidence="7">
    <location>
        <begin position="128"/>
        <end position="323"/>
    </location>
</feature>
<sequence>MSAKVTITPFKKVLIANRGEIALRVIRTLKEMGIKSVAVYSEADRNSLHVRMADEAVCIGAAPSPVSYLNIDAIVTAGKITGADAVHPGYGFLSENADFAAAVTKAGMTFIGPTAEAIEMLGVKSTAREIAVKAGVPITPGSDGVVGKNFREVARKIGFPIMIKASLGGGGKGMRACLKEEDLELMMKTAQGEAKANFGDDRVYFEKLVLNPRHIEVQVAGDNYGNVVAFAERDCSMQRRHQKLVEESPSPFVDPVTRQKLQEAACKLVKAAKYRGVGTVEFLMAQNKEFYFMEVNTRLQVEHPVTESVCGQDLVKMQIQIAQGEPLHLTQEEASVIKCHAIEHRINAEDSEKNFTPCPGTIEEWIPAGGLGVRVDSHMYTGYTIPSYYDSLIAKLIITAPDREHLLARCRRCLGEFIVGGVKTTIPFHQKIVNNEDFIRGNMDTGLIERMMAKEKEESESKK</sequence>
<dbReference type="NCBIfam" id="NF006367">
    <property type="entry name" value="PRK08591.1"/>
    <property type="match status" value="1"/>
</dbReference>
<dbReference type="InterPro" id="IPR016185">
    <property type="entry name" value="PreATP-grasp_dom_sf"/>
</dbReference>
<feature type="domain" description="Biotin carboxylation" evidence="8">
    <location>
        <begin position="9"/>
        <end position="453"/>
    </location>
</feature>
<protein>
    <submittedName>
        <fullName evidence="9">Acetyl-CoA carboxylase biotin carboxylase subunit</fullName>
    </submittedName>
</protein>
<dbReference type="InterPro" id="IPR004549">
    <property type="entry name" value="Acetyl_CoA_COase_biotin_COase"/>
</dbReference>
<proteinExistence type="predicted"/>
<dbReference type="GO" id="GO:0005524">
    <property type="term" value="F:ATP binding"/>
    <property type="evidence" value="ECO:0007669"/>
    <property type="project" value="UniProtKB-UniRule"/>
</dbReference>
<dbReference type="PROSITE" id="PS00866">
    <property type="entry name" value="CPSASE_1"/>
    <property type="match status" value="1"/>
</dbReference>
<evidence type="ECO:0000313" key="9">
    <source>
        <dbReference type="EMBL" id="OUO56136.1"/>
    </source>
</evidence>
<dbReference type="PANTHER" id="PTHR18866">
    <property type="entry name" value="CARBOXYLASE:PYRUVATE/ACETYL-COA/PROPIONYL-COA CARBOXYLASE"/>
    <property type="match status" value="1"/>
</dbReference>
<dbReference type="InterPro" id="IPR011761">
    <property type="entry name" value="ATP-grasp"/>
</dbReference>
<dbReference type="InterPro" id="IPR005482">
    <property type="entry name" value="Biotin_COase_C"/>
</dbReference>
<dbReference type="AlphaFoldDB" id="A0A1Y4DAQ4"/>
<dbReference type="FunFam" id="3.30.1490.20:FF:000003">
    <property type="entry name" value="acetyl-CoA carboxylase isoform X1"/>
    <property type="match status" value="1"/>
</dbReference>
<dbReference type="SMART" id="SM00878">
    <property type="entry name" value="Biotin_carb_C"/>
    <property type="match status" value="1"/>
</dbReference>
<dbReference type="PROSITE" id="PS50979">
    <property type="entry name" value="BC"/>
    <property type="match status" value="1"/>
</dbReference>
<dbReference type="UniPathway" id="UPA00655">
    <property type="reaction ID" value="UER00711"/>
</dbReference>
<name>A0A1Y4DAQ4_9BACT</name>
<evidence type="ECO:0000256" key="2">
    <source>
        <dbReference type="ARBA" id="ARBA00022741"/>
    </source>
</evidence>
<dbReference type="InterPro" id="IPR011764">
    <property type="entry name" value="Biotin_carboxylation_dom"/>
</dbReference>
<evidence type="ECO:0000256" key="3">
    <source>
        <dbReference type="ARBA" id="ARBA00022840"/>
    </source>
</evidence>
<dbReference type="InterPro" id="IPR005481">
    <property type="entry name" value="BC-like_N"/>
</dbReference>
<keyword evidence="2 6" id="KW-0547">Nucleotide-binding</keyword>
<reference evidence="10" key="1">
    <citation type="submission" date="2017-04" db="EMBL/GenBank/DDBJ databases">
        <title>Function of individual gut microbiota members based on whole genome sequencing of pure cultures obtained from chicken caecum.</title>
        <authorList>
            <person name="Medvecky M."/>
            <person name="Cejkova D."/>
            <person name="Polansky O."/>
            <person name="Karasova D."/>
            <person name="Kubasova T."/>
            <person name="Cizek A."/>
            <person name="Rychlik I."/>
        </authorList>
    </citation>
    <scope>NUCLEOTIDE SEQUENCE [LARGE SCALE GENOMIC DNA]</scope>
    <source>
        <strain evidence="10">An273</strain>
    </source>
</reference>
<dbReference type="GO" id="GO:0046872">
    <property type="term" value="F:metal ion binding"/>
    <property type="evidence" value="ECO:0007669"/>
    <property type="project" value="InterPro"/>
</dbReference>
<evidence type="ECO:0000256" key="1">
    <source>
        <dbReference type="ARBA" id="ARBA00022598"/>
    </source>
</evidence>
<evidence type="ECO:0000256" key="5">
    <source>
        <dbReference type="ARBA" id="ARBA00023267"/>
    </source>
</evidence>
<dbReference type="InterPro" id="IPR005479">
    <property type="entry name" value="CPAse_ATP-bd"/>
</dbReference>
<dbReference type="GO" id="GO:2001295">
    <property type="term" value="P:malonyl-CoA biosynthetic process"/>
    <property type="evidence" value="ECO:0007669"/>
    <property type="project" value="UniProtKB-UniPathway"/>
</dbReference>
<organism evidence="9 10">
    <name type="scientific">Candidatus Avelusimicrobium gallicola</name>
    <dbReference type="NCBI Taxonomy" id="2562704"/>
    <lineage>
        <taxon>Bacteria</taxon>
        <taxon>Pseudomonadati</taxon>
        <taxon>Elusimicrobiota</taxon>
        <taxon>Elusimicrobia</taxon>
        <taxon>Elusimicrobiales</taxon>
        <taxon>Elusimicrobiaceae</taxon>
        <taxon>Candidatus Avelusimicrobium</taxon>
    </lineage>
</organism>
<dbReference type="PROSITE" id="PS00867">
    <property type="entry name" value="CPSASE_2"/>
    <property type="match status" value="1"/>
</dbReference>
<dbReference type="EMBL" id="NFJD01000004">
    <property type="protein sequence ID" value="OUO56136.1"/>
    <property type="molecule type" value="Genomic_DNA"/>
</dbReference>
<dbReference type="InterPro" id="IPR011054">
    <property type="entry name" value="Rudment_hybrid_motif"/>
</dbReference>
<keyword evidence="1" id="KW-0436">Ligase</keyword>
<dbReference type="Proteomes" id="UP000196368">
    <property type="component" value="Unassembled WGS sequence"/>
</dbReference>
<dbReference type="PANTHER" id="PTHR18866:SF33">
    <property type="entry name" value="METHYLCROTONOYL-COA CARBOXYLASE SUBUNIT ALPHA, MITOCHONDRIAL-RELATED"/>
    <property type="match status" value="1"/>
</dbReference>
<dbReference type="RefSeq" id="WP_087288910.1">
    <property type="nucleotide sequence ID" value="NZ_NFJD01000004.1"/>
</dbReference>
<comment type="caution">
    <text evidence="9">The sequence shown here is derived from an EMBL/GenBank/DDBJ whole genome shotgun (WGS) entry which is preliminary data.</text>
</comment>
<dbReference type="SUPFAM" id="SSF52440">
    <property type="entry name" value="PreATP-grasp domain"/>
    <property type="match status" value="1"/>
</dbReference>
<dbReference type="SUPFAM" id="SSF51246">
    <property type="entry name" value="Rudiment single hybrid motif"/>
    <property type="match status" value="1"/>
</dbReference>
<dbReference type="GO" id="GO:0016874">
    <property type="term" value="F:ligase activity"/>
    <property type="evidence" value="ECO:0007669"/>
    <property type="project" value="UniProtKB-KW"/>
</dbReference>
<dbReference type="Pfam" id="PF02786">
    <property type="entry name" value="CPSase_L_D2"/>
    <property type="match status" value="1"/>
</dbReference>
<evidence type="ECO:0000259" key="8">
    <source>
        <dbReference type="PROSITE" id="PS50979"/>
    </source>
</evidence>